<evidence type="ECO:0000259" key="1">
    <source>
        <dbReference type="PROSITE" id="PS51819"/>
    </source>
</evidence>
<reference evidence="2" key="1">
    <citation type="submission" date="2020-05" db="EMBL/GenBank/DDBJ databases">
        <authorList>
            <person name="Chiriac C."/>
            <person name="Salcher M."/>
            <person name="Ghai R."/>
            <person name="Kavagutti S V."/>
        </authorList>
    </citation>
    <scope>NUCLEOTIDE SEQUENCE</scope>
</reference>
<dbReference type="InterPro" id="IPR029068">
    <property type="entry name" value="Glyas_Bleomycin-R_OHBP_Dase"/>
</dbReference>
<organism evidence="2">
    <name type="scientific">freshwater metagenome</name>
    <dbReference type="NCBI Taxonomy" id="449393"/>
    <lineage>
        <taxon>unclassified sequences</taxon>
        <taxon>metagenomes</taxon>
        <taxon>ecological metagenomes</taxon>
    </lineage>
</organism>
<dbReference type="Pfam" id="PF00903">
    <property type="entry name" value="Glyoxalase"/>
    <property type="match status" value="1"/>
</dbReference>
<evidence type="ECO:0000313" key="2">
    <source>
        <dbReference type="EMBL" id="CAB4622672.1"/>
    </source>
</evidence>
<protein>
    <submittedName>
        <fullName evidence="2">Unannotated protein</fullName>
    </submittedName>
</protein>
<dbReference type="InterPro" id="IPR037523">
    <property type="entry name" value="VOC_core"/>
</dbReference>
<dbReference type="PANTHER" id="PTHR36503:SF3">
    <property type="entry name" value="BLR0126 PROTEIN"/>
    <property type="match status" value="1"/>
</dbReference>
<gene>
    <name evidence="2" type="ORF">UFOPK1835_01913</name>
</gene>
<dbReference type="CDD" id="cd06587">
    <property type="entry name" value="VOC"/>
    <property type="match status" value="1"/>
</dbReference>
<feature type="domain" description="VOC" evidence="1">
    <location>
        <begin position="8"/>
        <end position="121"/>
    </location>
</feature>
<dbReference type="InterPro" id="IPR004360">
    <property type="entry name" value="Glyas_Fos-R_dOase_dom"/>
</dbReference>
<accession>A0A6J6I886</accession>
<dbReference type="Gene3D" id="3.10.180.10">
    <property type="entry name" value="2,3-Dihydroxybiphenyl 1,2-Dioxygenase, domain 1"/>
    <property type="match status" value="1"/>
</dbReference>
<sequence>MSTSPIESLSAITLMTADMAASVAFYDTLGLELAFGGPDASFTSMRIGRTAFLNLQLDETWTPPAVTWGRFIVWVDDVDAAHDRLVAAGHQPMMTPSDAVWGERYFHITDPAGHELSIARRL</sequence>
<dbReference type="EMBL" id="CAEZUP010000116">
    <property type="protein sequence ID" value="CAB4622672.1"/>
    <property type="molecule type" value="Genomic_DNA"/>
</dbReference>
<dbReference type="PANTHER" id="PTHR36503">
    <property type="entry name" value="BLR2520 PROTEIN"/>
    <property type="match status" value="1"/>
</dbReference>
<dbReference type="PROSITE" id="PS51819">
    <property type="entry name" value="VOC"/>
    <property type="match status" value="1"/>
</dbReference>
<dbReference type="AlphaFoldDB" id="A0A6J6I886"/>
<proteinExistence type="predicted"/>
<dbReference type="SUPFAM" id="SSF54593">
    <property type="entry name" value="Glyoxalase/Bleomycin resistance protein/Dihydroxybiphenyl dioxygenase"/>
    <property type="match status" value="1"/>
</dbReference>
<name>A0A6J6I886_9ZZZZ</name>